<accession>A0ABQ6ERE3</accession>
<evidence type="ECO:0000313" key="3">
    <source>
        <dbReference type="Proteomes" id="UP001157156"/>
    </source>
</evidence>
<evidence type="ECO:0000256" key="1">
    <source>
        <dbReference type="SAM" id="Phobius"/>
    </source>
</evidence>
<dbReference type="RefSeq" id="WP_089123673.1">
    <property type="nucleotide sequence ID" value="NZ_BSPV01000008.1"/>
</dbReference>
<comment type="caution">
    <text evidence="2">The sequence shown here is derived from an EMBL/GenBank/DDBJ whole genome shotgun (WGS) entry which is preliminary data.</text>
</comment>
<organism evidence="2 3">
    <name type="scientific">Vibrio algivorus</name>
    <dbReference type="NCBI Taxonomy" id="1667024"/>
    <lineage>
        <taxon>Bacteria</taxon>
        <taxon>Pseudomonadati</taxon>
        <taxon>Pseudomonadota</taxon>
        <taxon>Gammaproteobacteria</taxon>
        <taxon>Vibrionales</taxon>
        <taxon>Vibrionaceae</taxon>
        <taxon>Vibrio</taxon>
    </lineage>
</organism>
<gene>
    <name evidence="2" type="ORF">GCM10007931_22860</name>
</gene>
<feature type="transmembrane region" description="Helical" evidence="1">
    <location>
        <begin position="44"/>
        <end position="63"/>
    </location>
</feature>
<keyword evidence="1" id="KW-0472">Membrane</keyword>
<keyword evidence="3" id="KW-1185">Reference proteome</keyword>
<feature type="transmembrane region" description="Helical" evidence="1">
    <location>
        <begin position="75"/>
        <end position="92"/>
    </location>
</feature>
<dbReference type="PIRSF" id="PIRSF011443">
    <property type="entry name" value="YgjV"/>
    <property type="match status" value="1"/>
</dbReference>
<reference evidence="3" key="1">
    <citation type="journal article" date="2019" name="Int. J. Syst. Evol. Microbiol.">
        <title>The Global Catalogue of Microorganisms (GCM) 10K type strain sequencing project: providing services to taxonomists for standard genome sequencing and annotation.</title>
        <authorList>
            <consortium name="The Broad Institute Genomics Platform"/>
            <consortium name="The Broad Institute Genome Sequencing Center for Infectious Disease"/>
            <person name="Wu L."/>
            <person name="Ma J."/>
        </authorList>
    </citation>
    <scope>NUCLEOTIDE SEQUENCE [LARGE SCALE GENOMIC DNA]</scope>
    <source>
        <strain evidence="3">NBRC 111146</strain>
    </source>
</reference>
<protein>
    <submittedName>
        <fullName evidence="2">Membrane protein</fullName>
    </submittedName>
</protein>
<feature type="transmembrane region" description="Helical" evidence="1">
    <location>
        <begin position="7"/>
        <end position="24"/>
    </location>
</feature>
<feature type="transmembrane region" description="Helical" evidence="1">
    <location>
        <begin position="135"/>
        <end position="158"/>
    </location>
</feature>
<feature type="transmembrane region" description="Helical" evidence="1">
    <location>
        <begin position="98"/>
        <end position="123"/>
    </location>
</feature>
<evidence type="ECO:0000313" key="2">
    <source>
        <dbReference type="EMBL" id="GLT15311.1"/>
    </source>
</evidence>
<proteinExistence type="predicted"/>
<dbReference type="EMBL" id="BSPV01000008">
    <property type="protein sequence ID" value="GLT15311.1"/>
    <property type="molecule type" value="Genomic_DNA"/>
</dbReference>
<dbReference type="InterPro" id="IPR019629">
    <property type="entry name" value="Uncharacterised_HI1736/YgjV"/>
</dbReference>
<name>A0ABQ6ERE3_9VIBR</name>
<dbReference type="InterPro" id="IPR026267">
    <property type="entry name" value="YgjV"/>
</dbReference>
<keyword evidence="1" id="KW-1133">Transmembrane helix</keyword>
<dbReference type="Proteomes" id="UP001157156">
    <property type="component" value="Unassembled WGS sequence"/>
</dbReference>
<dbReference type="Pfam" id="PF10688">
    <property type="entry name" value="Imp-YgjV"/>
    <property type="match status" value="1"/>
</dbReference>
<sequence length="165" mass="18539">MTEIFNIAQILGYCSLFFGLFSFYQKKDVSLKVLMATSTAFRSVHYIMLDSYTACLMAAISTVRTLISLKILSKYVALFFIVVSVFVGFFVAESLMDWLPILSTVISTVALFFFTGIMMRFGLMLGSIVWLINNFWVGSIGGVLLESFTIIINILTIIRINRDCG</sequence>
<keyword evidence="1" id="KW-0812">Transmembrane</keyword>